<feature type="transmembrane region" description="Helical" evidence="1">
    <location>
        <begin position="58"/>
        <end position="81"/>
    </location>
</feature>
<accession>G5SUP2</accession>
<protein>
    <submittedName>
        <fullName evidence="2">Uncharacterized protein</fullName>
    </submittedName>
</protein>
<comment type="caution">
    <text evidence="2">The sequence shown here is derived from an EMBL/GenBank/DDBJ whole genome shotgun (WGS) entry which is preliminary data.</text>
</comment>
<dbReference type="EMBL" id="AFFY01000047">
    <property type="protein sequence ID" value="EHG98959.1"/>
    <property type="molecule type" value="Genomic_DNA"/>
</dbReference>
<evidence type="ECO:0000313" key="2">
    <source>
        <dbReference type="EMBL" id="EHG98959.1"/>
    </source>
</evidence>
<dbReference type="HOGENOM" id="CLU_1377001_0_0_10"/>
<feature type="transmembrane region" description="Helical" evidence="1">
    <location>
        <begin position="12"/>
        <end position="29"/>
    </location>
</feature>
<organism evidence="2 3">
    <name type="scientific">Paraprevotella clara YIT 11840</name>
    <dbReference type="NCBI Taxonomy" id="762968"/>
    <lineage>
        <taxon>Bacteria</taxon>
        <taxon>Pseudomonadati</taxon>
        <taxon>Bacteroidota</taxon>
        <taxon>Bacteroidia</taxon>
        <taxon>Bacteroidales</taxon>
        <taxon>Prevotellaceae</taxon>
        <taxon>Paraprevotella</taxon>
    </lineage>
</organism>
<reference evidence="2 3" key="1">
    <citation type="submission" date="2011-03" db="EMBL/GenBank/DDBJ databases">
        <authorList>
            <person name="Weinstock G."/>
            <person name="Sodergren E."/>
            <person name="Clifton S."/>
            <person name="Fulton L."/>
            <person name="Fulton B."/>
            <person name="Courtney L."/>
            <person name="Fronick C."/>
            <person name="Harrison M."/>
            <person name="Strong C."/>
            <person name="Farmer C."/>
            <person name="Delahaunty K."/>
            <person name="Markovic C."/>
            <person name="Hall O."/>
            <person name="Minx P."/>
            <person name="Tomlinson C."/>
            <person name="Mitreva M."/>
            <person name="Hou S."/>
            <person name="Chen J."/>
            <person name="Wollam A."/>
            <person name="Pepin K.H."/>
            <person name="Johnson M."/>
            <person name="Bhonagiri V."/>
            <person name="Zhang X."/>
            <person name="Suruliraj S."/>
            <person name="Warren W."/>
            <person name="Chinwalla A."/>
            <person name="Mardis E.R."/>
            <person name="Wilson R.K."/>
        </authorList>
    </citation>
    <scope>NUCLEOTIDE SEQUENCE [LARGE SCALE GENOMIC DNA]</scope>
    <source>
        <strain evidence="2 3">YIT 11840</strain>
    </source>
</reference>
<dbReference type="Proteomes" id="UP000003598">
    <property type="component" value="Unassembled WGS sequence"/>
</dbReference>
<dbReference type="RefSeq" id="WP_008622127.1">
    <property type="nucleotide sequence ID" value="NZ_JH376618.1"/>
</dbReference>
<evidence type="ECO:0000313" key="3">
    <source>
        <dbReference type="Proteomes" id="UP000003598"/>
    </source>
</evidence>
<name>G5SUP2_9BACT</name>
<dbReference type="GeneID" id="93558381"/>
<keyword evidence="3" id="KW-1185">Reference proteome</keyword>
<keyword evidence="1" id="KW-1133">Transmembrane helix</keyword>
<feature type="transmembrane region" description="Helical" evidence="1">
    <location>
        <begin position="93"/>
        <end position="115"/>
    </location>
</feature>
<keyword evidence="1" id="KW-0472">Membrane</keyword>
<keyword evidence="1" id="KW-0812">Transmembrane</keyword>
<dbReference type="AlphaFoldDB" id="G5SUP2"/>
<dbReference type="PATRIC" id="fig|762968.3.peg.2739"/>
<sequence>MENELMMVEYLIIWMVFSCGMTVVSYFMWKNKRKEVRNLLEGSGEKVCMTLNGGGSTLDLPVCVLASLVMLGAYCFAWAFVGGMEGTLEDEELSMFSYALIFIAFLMLAVMVLLFKRFYKNVSYAFILEHDIVSYNGFGYAAPKRYPLRELKFKVEKQRYNVEIYSFTDKDGREMIRIRKEDLPKYPDLAELCARPRE</sequence>
<gene>
    <name evidence="2" type="ORF">HMPREF9441_03103</name>
</gene>
<evidence type="ECO:0000256" key="1">
    <source>
        <dbReference type="SAM" id="Phobius"/>
    </source>
</evidence>
<dbReference type="STRING" id="762968.HMPREF9441_03103"/>
<proteinExistence type="predicted"/>